<keyword evidence="4" id="KW-0547">Nucleotide-binding</keyword>
<dbReference type="InterPro" id="IPR000719">
    <property type="entry name" value="Prot_kinase_dom"/>
</dbReference>
<keyword evidence="6" id="KW-0067">ATP-binding</keyword>
<feature type="compositionally biased region" description="Basic and acidic residues" evidence="7">
    <location>
        <begin position="336"/>
        <end position="347"/>
    </location>
</feature>
<feature type="region of interest" description="Disordered" evidence="7">
    <location>
        <begin position="280"/>
        <end position="309"/>
    </location>
</feature>
<dbReference type="CDD" id="cd14014">
    <property type="entry name" value="STKc_PknB_like"/>
    <property type="match status" value="1"/>
</dbReference>
<sequence length="781" mass="79219">MAARKIGSRYTITTVLGRGTCGTVWEGEGPDGPVAVKLLREDLAADQTLIARFVQERTALTSLHHPNVVGVRDLVVDGADLALVMDLVRGSDLRHLLENEGALRPQLAASLVAGTAEGLAAAHAQGIIHRDVKPENILMDHSSGALVPRLADFGIARLVDGPRRTRATRIIGTPDYLAPEVIEGLQPGPAVDMYALGTVLFELLTGWTPFGGGHPGAVLRRHVTDKIPPLPGVPGPLAALVASCLAKGPAARLTAAEFAIRLRELVPLLEDMPVLDIPDPREGGWDVRSSAQASLHGGRNPTIDPIPMRHSGIVPLVPGGEHKDDDADTHLNLMRPIRDRDQGEIRRRSGTAHDGAPLRVDRGERSEWADRAERGERGERGAGSGAGFGPGYGSGSGSGSGGPGGSGGSGSSGGSGGPGGSAGLAGAGSASDTPKRPRWIAATAAALLVGGAAAAVALSMSGGDDQHKDDKSHSQSPAGESSSGVSSPPGTSTRSTAAGLSFLAAKDLPQVPVPVLGAPRAAVVKDASGTSTLFVFVTGTDGSMWYLPGETSRSWMPLKGLKSSAEPAVVATSAGHLELFAVRESDGVVHQRSYADGGWSGKWLPVGSAKLHGAPGAVANADGSVVVAGVSSSKALMTTTGTPSGSSGAYTWADWQAVPGVGDAAAGVALTATPSTSGYSAYVERASDSSVLTIAYANKTWSAPAPTPLSGLPTAATSADGTPYVFVRSPGGAVKAMNVNGQTGAGGLQSTLPPGATQTPDGRVVVVTASSPTKLRVAYSG</sequence>
<keyword evidence="2" id="KW-0723">Serine/threonine-protein kinase</keyword>
<dbReference type="SUPFAM" id="SSF89372">
    <property type="entry name" value="Fucose-specific lectin"/>
    <property type="match status" value="1"/>
</dbReference>
<gene>
    <name evidence="9" type="ORF">GCM10009839_78140</name>
</gene>
<dbReference type="Pfam" id="PF26607">
    <property type="entry name" value="DUF8189"/>
    <property type="match status" value="1"/>
</dbReference>
<dbReference type="RefSeq" id="WP_344670769.1">
    <property type="nucleotide sequence ID" value="NZ_BAAAQN010000066.1"/>
</dbReference>
<dbReference type="Gene3D" id="3.30.200.20">
    <property type="entry name" value="Phosphorylase Kinase, domain 1"/>
    <property type="match status" value="1"/>
</dbReference>
<feature type="region of interest" description="Disordered" evidence="7">
    <location>
        <begin position="461"/>
        <end position="495"/>
    </location>
</feature>
<name>A0ABN2VAJ6_9ACTN</name>
<dbReference type="InterPro" id="IPR008271">
    <property type="entry name" value="Ser/Thr_kinase_AS"/>
</dbReference>
<evidence type="ECO:0000313" key="9">
    <source>
        <dbReference type="EMBL" id="GAA2057161.1"/>
    </source>
</evidence>
<feature type="domain" description="Protein kinase" evidence="8">
    <location>
        <begin position="10"/>
        <end position="269"/>
    </location>
</feature>
<dbReference type="EC" id="2.7.11.1" evidence="1"/>
<evidence type="ECO:0000256" key="2">
    <source>
        <dbReference type="ARBA" id="ARBA00022527"/>
    </source>
</evidence>
<dbReference type="PANTHER" id="PTHR43289:SF6">
    <property type="entry name" value="SERINE_THREONINE-PROTEIN KINASE NEKL-3"/>
    <property type="match status" value="1"/>
</dbReference>
<evidence type="ECO:0000256" key="4">
    <source>
        <dbReference type="ARBA" id="ARBA00022741"/>
    </source>
</evidence>
<dbReference type="PROSITE" id="PS50011">
    <property type="entry name" value="PROTEIN_KINASE_DOM"/>
    <property type="match status" value="1"/>
</dbReference>
<evidence type="ECO:0000313" key="10">
    <source>
        <dbReference type="Proteomes" id="UP001500751"/>
    </source>
</evidence>
<dbReference type="InterPro" id="IPR058502">
    <property type="entry name" value="PLL-like_beta-prop"/>
</dbReference>
<protein>
    <recommendedName>
        <fullName evidence="1">non-specific serine/threonine protein kinase</fullName>
        <ecNumber evidence="1">2.7.11.1</ecNumber>
    </recommendedName>
</protein>
<organism evidence="9 10">
    <name type="scientific">Catenulispora yoronensis</name>
    <dbReference type="NCBI Taxonomy" id="450799"/>
    <lineage>
        <taxon>Bacteria</taxon>
        <taxon>Bacillati</taxon>
        <taxon>Actinomycetota</taxon>
        <taxon>Actinomycetes</taxon>
        <taxon>Catenulisporales</taxon>
        <taxon>Catenulisporaceae</taxon>
        <taxon>Catenulispora</taxon>
    </lineage>
</organism>
<evidence type="ECO:0000256" key="5">
    <source>
        <dbReference type="ARBA" id="ARBA00022777"/>
    </source>
</evidence>
<feature type="region of interest" description="Disordered" evidence="7">
    <location>
        <begin position="333"/>
        <end position="434"/>
    </location>
</feature>
<evidence type="ECO:0000256" key="3">
    <source>
        <dbReference type="ARBA" id="ARBA00022679"/>
    </source>
</evidence>
<keyword evidence="3" id="KW-0808">Transferase</keyword>
<dbReference type="Gene3D" id="1.10.510.10">
    <property type="entry name" value="Transferase(Phosphotransferase) domain 1"/>
    <property type="match status" value="1"/>
</dbReference>
<comment type="caution">
    <text evidence="9">The sequence shown here is derived from an EMBL/GenBank/DDBJ whole genome shotgun (WGS) entry which is preliminary data.</text>
</comment>
<accession>A0ABN2VAJ6</accession>
<dbReference type="PROSITE" id="PS00108">
    <property type="entry name" value="PROTEIN_KINASE_ST"/>
    <property type="match status" value="1"/>
</dbReference>
<reference evidence="10" key="1">
    <citation type="journal article" date="2019" name="Int. J. Syst. Evol. Microbiol.">
        <title>The Global Catalogue of Microorganisms (GCM) 10K type strain sequencing project: providing services to taxonomists for standard genome sequencing and annotation.</title>
        <authorList>
            <consortium name="The Broad Institute Genomics Platform"/>
            <consortium name="The Broad Institute Genome Sequencing Center for Infectious Disease"/>
            <person name="Wu L."/>
            <person name="Ma J."/>
        </authorList>
    </citation>
    <scope>NUCLEOTIDE SEQUENCE [LARGE SCALE GENOMIC DNA]</scope>
    <source>
        <strain evidence="10">JCM 16014</strain>
    </source>
</reference>
<evidence type="ECO:0000256" key="6">
    <source>
        <dbReference type="ARBA" id="ARBA00022840"/>
    </source>
</evidence>
<dbReference type="Proteomes" id="UP001500751">
    <property type="component" value="Unassembled WGS sequence"/>
</dbReference>
<evidence type="ECO:0000259" key="8">
    <source>
        <dbReference type="PROSITE" id="PS50011"/>
    </source>
</evidence>
<evidence type="ECO:0000256" key="1">
    <source>
        <dbReference type="ARBA" id="ARBA00012513"/>
    </source>
</evidence>
<dbReference type="EMBL" id="BAAAQN010000066">
    <property type="protein sequence ID" value="GAA2057161.1"/>
    <property type="molecule type" value="Genomic_DNA"/>
</dbReference>
<evidence type="ECO:0000256" key="7">
    <source>
        <dbReference type="SAM" id="MobiDB-lite"/>
    </source>
</evidence>
<feature type="compositionally biased region" description="Low complexity" evidence="7">
    <location>
        <begin position="474"/>
        <end position="495"/>
    </location>
</feature>
<feature type="compositionally biased region" description="Basic and acidic residues" evidence="7">
    <location>
        <begin position="464"/>
        <end position="473"/>
    </location>
</feature>
<proteinExistence type="predicted"/>
<dbReference type="Pfam" id="PF00069">
    <property type="entry name" value="Pkinase"/>
    <property type="match status" value="1"/>
</dbReference>
<feature type="compositionally biased region" description="Gly residues" evidence="7">
    <location>
        <begin position="381"/>
        <end position="426"/>
    </location>
</feature>
<dbReference type="SMART" id="SM00220">
    <property type="entry name" value="S_TKc"/>
    <property type="match status" value="1"/>
</dbReference>
<keyword evidence="10" id="KW-1185">Reference proteome</keyword>
<feature type="compositionally biased region" description="Basic and acidic residues" evidence="7">
    <location>
        <begin position="359"/>
        <end position="380"/>
    </location>
</feature>
<dbReference type="Gene3D" id="2.120.10.70">
    <property type="entry name" value="Fucose-specific lectin"/>
    <property type="match status" value="1"/>
</dbReference>
<keyword evidence="5" id="KW-0418">Kinase</keyword>
<dbReference type="InterPro" id="IPR011009">
    <property type="entry name" value="Kinase-like_dom_sf"/>
</dbReference>
<dbReference type="SUPFAM" id="SSF56112">
    <property type="entry name" value="Protein kinase-like (PK-like)"/>
    <property type="match status" value="1"/>
</dbReference>
<dbReference type="PANTHER" id="PTHR43289">
    <property type="entry name" value="MITOGEN-ACTIVATED PROTEIN KINASE KINASE KINASE 20-RELATED"/>
    <property type="match status" value="1"/>
</dbReference>